<comment type="caution">
    <text evidence="3">The sequence shown here is derived from an EMBL/GenBank/DDBJ whole genome shotgun (WGS) entry which is preliminary data.</text>
</comment>
<feature type="transmembrane region" description="Helical" evidence="2">
    <location>
        <begin position="442"/>
        <end position="461"/>
    </location>
</feature>
<accession>A0AAD7A0D3</accession>
<dbReference type="EMBL" id="JARIHO010000021">
    <property type="protein sequence ID" value="KAJ7346340.1"/>
    <property type="molecule type" value="Genomic_DNA"/>
</dbReference>
<evidence type="ECO:0000313" key="3">
    <source>
        <dbReference type="EMBL" id="KAJ7346340.1"/>
    </source>
</evidence>
<keyword evidence="2" id="KW-1133">Transmembrane helix</keyword>
<gene>
    <name evidence="3" type="ORF">DFH08DRAFT_781164</name>
</gene>
<dbReference type="PANTHER" id="PTHR35043">
    <property type="entry name" value="TRANSCRIPTION FACTOR DOMAIN-CONTAINING PROTEIN"/>
    <property type="match status" value="1"/>
</dbReference>
<name>A0AAD7A0D3_9AGAR</name>
<evidence type="ECO:0000313" key="4">
    <source>
        <dbReference type="Proteomes" id="UP001218218"/>
    </source>
</evidence>
<sequence>MLFLLLLRRGFSNRASTDVCDDINNCRKLFDIVSGCLVTIFAATWVSVHPNVPDARQGALKATARRLAMMLIAVIVPELIVFFAARQLAVAQRFARDYPNVSLAHGFFFSMGGFVSRDTKEPITTIAQLHEEPGYLSAIQATPREEIMDKSKGDGLSKGIALMQGLWFIVQLIARAAQRLPVSELEITTLAFAVVNIFVWVLWWHKPLDVQQPILIASGRPHFDPLGRPQAELKALKPNIEDAEDRPLMVSFERNLSDATLMHGLLPGEHPLHNEGWDPLLPTADEVGSDSDAESSRTSQEDNISNGIQIHVPPPILPTRSPTPPRHRRDNLFLETIFFGPVQGVYSHYEPRPSHAVPEFWSSHDEPQRRTAFAGMLVGVVFGAIHCAAWNASFPSLAERTLWRVGAVAVAGYPALLVIPHAVRHVLWSGNTHDHVTFASQVPGVALYALFRIILIVLPFTTLRAVDEGWLVDVDWTLYIPHL</sequence>
<feature type="transmembrane region" description="Helical" evidence="2">
    <location>
        <begin position="185"/>
        <end position="204"/>
    </location>
</feature>
<feature type="compositionally biased region" description="Polar residues" evidence="1">
    <location>
        <begin position="296"/>
        <end position="308"/>
    </location>
</feature>
<proteinExistence type="predicted"/>
<evidence type="ECO:0000256" key="1">
    <source>
        <dbReference type="SAM" id="MobiDB-lite"/>
    </source>
</evidence>
<organism evidence="3 4">
    <name type="scientific">Mycena albidolilacea</name>
    <dbReference type="NCBI Taxonomy" id="1033008"/>
    <lineage>
        <taxon>Eukaryota</taxon>
        <taxon>Fungi</taxon>
        <taxon>Dikarya</taxon>
        <taxon>Basidiomycota</taxon>
        <taxon>Agaricomycotina</taxon>
        <taxon>Agaricomycetes</taxon>
        <taxon>Agaricomycetidae</taxon>
        <taxon>Agaricales</taxon>
        <taxon>Marasmiineae</taxon>
        <taxon>Mycenaceae</taxon>
        <taxon>Mycena</taxon>
    </lineage>
</organism>
<keyword evidence="4" id="KW-1185">Reference proteome</keyword>
<feature type="transmembrane region" description="Helical" evidence="2">
    <location>
        <begin position="372"/>
        <end position="390"/>
    </location>
</feature>
<dbReference type="PANTHER" id="PTHR35043:SF7">
    <property type="entry name" value="TRANSCRIPTION FACTOR DOMAIN-CONTAINING PROTEIN"/>
    <property type="match status" value="1"/>
</dbReference>
<protein>
    <submittedName>
        <fullName evidence="3">Uncharacterized protein</fullName>
    </submittedName>
</protein>
<dbReference type="AlphaFoldDB" id="A0AAD7A0D3"/>
<keyword evidence="2" id="KW-0472">Membrane</keyword>
<feature type="compositionally biased region" description="Pro residues" evidence="1">
    <location>
        <begin position="312"/>
        <end position="324"/>
    </location>
</feature>
<feature type="transmembrane region" description="Helical" evidence="2">
    <location>
        <begin position="29"/>
        <end position="47"/>
    </location>
</feature>
<evidence type="ECO:0000256" key="2">
    <source>
        <dbReference type="SAM" id="Phobius"/>
    </source>
</evidence>
<feature type="transmembrane region" description="Helical" evidence="2">
    <location>
        <begin position="402"/>
        <end position="422"/>
    </location>
</feature>
<feature type="region of interest" description="Disordered" evidence="1">
    <location>
        <begin position="274"/>
        <end position="325"/>
    </location>
</feature>
<keyword evidence="2" id="KW-0812">Transmembrane</keyword>
<reference evidence="3" key="1">
    <citation type="submission" date="2023-03" db="EMBL/GenBank/DDBJ databases">
        <title>Massive genome expansion in bonnet fungi (Mycena s.s.) driven by repeated elements and novel gene families across ecological guilds.</title>
        <authorList>
            <consortium name="Lawrence Berkeley National Laboratory"/>
            <person name="Harder C.B."/>
            <person name="Miyauchi S."/>
            <person name="Viragh M."/>
            <person name="Kuo A."/>
            <person name="Thoen E."/>
            <person name="Andreopoulos B."/>
            <person name="Lu D."/>
            <person name="Skrede I."/>
            <person name="Drula E."/>
            <person name="Henrissat B."/>
            <person name="Morin E."/>
            <person name="Kohler A."/>
            <person name="Barry K."/>
            <person name="LaButti K."/>
            <person name="Morin E."/>
            <person name="Salamov A."/>
            <person name="Lipzen A."/>
            <person name="Mereny Z."/>
            <person name="Hegedus B."/>
            <person name="Baldrian P."/>
            <person name="Stursova M."/>
            <person name="Weitz H."/>
            <person name="Taylor A."/>
            <person name="Grigoriev I.V."/>
            <person name="Nagy L.G."/>
            <person name="Martin F."/>
            <person name="Kauserud H."/>
        </authorList>
    </citation>
    <scope>NUCLEOTIDE SEQUENCE</scope>
    <source>
        <strain evidence="3">CBHHK002</strain>
    </source>
</reference>
<dbReference type="Proteomes" id="UP001218218">
    <property type="component" value="Unassembled WGS sequence"/>
</dbReference>
<feature type="transmembrane region" description="Helical" evidence="2">
    <location>
        <begin position="67"/>
        <end position="85"/>
    </location>
</feature>